<feature type="signal peptide" evidence="1">
    <location>
        <begin position="1"/>
        <end position="26"/>
    </location>
</feature>
<evidence type="ECO:0000313" key="3">
    <source>
        <dbReference type="Proteomes" id="UP000032046"/>
    </source>
</evidence>
<proteinExistence type="predicted"/>
<comment type="caution">
    <text evidence="2">The sequence shown here is derived from an EMBL/GenBank/DDBJ whole genome shotgun (WGS) entry which is preliminary data.</text>
</comment>
<feature type="chain" id="PRO_5002224928" description="Lipoprotein" evidence="1">
    <location>
        <begin position="27"/>
        <end position="314"/>
    </location>
</feature>
<gene>
    <name evidence="2" type="ORF">ST44_03110</name>
</gene>
<dbReference type="EMBL" id="JXQK01000037">
    <property type="protein sequence ID" value="KIP63881.1"/>
    <property type="molecule type" value="Genomic_DNA"/>
</dbReference>
<name>A0A0D0J1K7_9BACT</name>
<dbReference type="PROSITE" id="PS51257">
    <property type="entry name" value="PROKAR_LIPOPROTEIN"/>
    <property type="match status" value="1"/>
</dbReference>
<evidence type="ECO:0000313" key="2">
    <source>
        <dbReference type="EMBL" id="KIP63881.1"/>
    </source>
</evidence>
<evidence type="ECO:0000256" key="1">
    <source>
        <dbReference type="SAM" id="SignalP"/>
    </source>
</evidence>
<reference evidence="2 3" key="1">
    <citation type="submission" date="2015-01" db="EMBL/GenBank/DDBJ databases">
        <title>Comparative genomics of non-oral Prevotella species.</title>
        <authorList>
            <person name="Accetto T."/>
            <person name="Nograsek B."/>
            <person name="Avgustin G."/>
        </authorList>
    </citation>
    <scope>NUCLEOTIDE SEQUENCE [LARGE SCALE GENOMIC DNA]</scope>
    <source>
        <strain evidence="2 3">P5-119</strain>
    </source>
</reference>
<keyword evidence="1" id="KW-0732">Signal</keyword>
<evidence type="ECO:0008006" key="4">
    <source>
        <dbReference type="Google" id="ProtNLM"/>
    </source>
</evidence>
<organism evidence="2 3">
    <name type="scientific">Prevotella pectinovora</name>
    <dbReference type="NCBI Taxonomy" id="1602169"/>
    <lineage>
        <taxon>Bacteria</taxon>
        <taxon>Pseudomonadati</taxon>
        <taxon>Bacteroidota</taxon>
        <taxon>Bacteroidia</taxon>
        <taxon>Bacteroidales</taxon>
        <taxon>Prevotellaceae</taxon>
        <taxon>Prevotella</taxon>
    </lineage>
</organism>
<protein>
    <recommendedName>
        <fullName evidence="4">Lipoprotein</fullName>
    </recommendedName>
</protein>
<dbReference type="STRING" id="1602171.ST44_03110"/>
<dbReference type="Proteomes" id="UP000032046">
    <property type="component" value="Unassembled WGS sequence"/>
</dbReference>
<dbReference type="RefSeq" id="WP_042518026.1">
    <property type="nucleotide sequence ID" value="NZ_JXQK01000037.1"/>
</dbReference>
<accession>A0A0D0J1K7</accession>
<keyword evidence="3" id="KW-1185">Reference proteome</keyword>
<sequence>MNNMKTTAIFKMSVLFLFVLSVVSCKGNKGGLDNQESDTVMVAKDSIPFVLKHLDVDKKKVMAYVTCSEHTVDSLLSIADTAYSKTGSYSLEDLGMDNEEYNKWITKAYKDTISIVIALFDSYASMVNSGTDEASASFVWHEVARLQMKHFYKKTGGEWQEPNSYEKLFRVINGVVETYDCGTQADMNMAAWRSVMPVDYRLIEAYKQLADLCNDKETTKLIHDDYMYTLTTYRAHRDGIDEWYSDLPREQGTMFEWLLRSKLENINLLIKNYKRGKIDNNAVKKNLQEHLCLANKRQVKLTKDFLDRERDDFR</sequence>
<dbReference type="AlphaFoldDB" id="A0A0D0J1K7"/>